<reference evidence="3" key="1">
    <citation type="journal article" date="2011" name="Genome Res.">
        <title>Phylogeny-wide analysis of social amoeba genomes highlights ancient origins for complex intercellular communication.</title>
        <authorList>
            <person name="Heidel A.J."/>
            <person name="Lawal H.M."/>
            <person name="Felder M."/>
            <person name="Schilde C."/>
            <person name="Helps N.R."/>
            <person name="Tunggal B."/>
            <person name="Rivero F."/>
            <person name="John U."/>
            <person name="Schleicher M."/>
            <person name="Eichinger L."/>
            <person name="Platzer M."/>
            <person name="Noegel A.A."/>
            <person name="Schaap P."/>
            <person name="Gloeckner G."/>
        </authorList>
    </citation>
    <scope>NUCLEOTIDE SEQUENCE [LARGE SCALE GENOMIC DNA]</scope>
    <source>
        <strain evidence="3">SH3</strain>
    </source>
</reference>
<dbReference type="KEGG" id="dfa:DFA_10128"/>
<feature type="compositionally biased region" description="Low complexity" evidence="1">
    <location>
        <begin position="71"/>
        <end position="80"/>
    </location>
</feature>
<feature type="region of interest" description="Disordered" evidence="1">
    <location>
        <begin position="134"/>
        <end position="164"/>
    </location>
</feature>
<sequence length="164" mass="18624">MSKAITRRTQCSYISGLLELNPFDDRATNLNKSHIDGRYLLTPDLTYEDITHDYPSLKAPVARMIPGFVLQQRQQTQQEDPQNESVVESPFTSGEYGVVRRSPTQPVVIPTNINNSSTPLNSGFYQLFRKKSEEVKDNAKAPTKGNKENSSLQKLFPCFENRKK</sequence>
<gene>
    <name evidence="2" type="ORF">DFA_10128</name>
</gene>
<organism evidence="2 3">
    <name type="scientific">Cavenderia fasciculata</name>
    <name type="common">Slime mold</name>
    <name type="synonym">Dictyostelium fasciculatum</name>
    <dbReference type="NCBI Taxonomy" id="261658"/>
    <lineage>
        <taxon>Eukaryota</taxon>
        <taxon>Amoebozoa</taxon>
        <taxon>Evosea</taxon>
        <taxon>Eumycetozoa</taxon>
        <taxon>Dictyostelia</taxon>
        <taxon>Acytosteliales</taxon>
        <taxon>Cavenderiaceae</taxon>
        <taxon>Cavenderia</taxon>
    </lineage>
</organism>
<evidence type="ECO:0000256" key="1">
    <source>
        <dbReference type="SAM" id="MobiDB-lite"/>
    </source>
</evidence>
<name>F4Q9C5_CACFS</name>
<feature type="compositionally biased region" description="Polar residues" evidence="1">
    <location>
        <begin position="83"/>
        <end position="92"/>
    </location>
</feature>
<evidence type="ECO:0000313" key="3">
    <source>
        <dbReference type="Proteomes" id="UP000007797"/>
    </source>
</evidence>
<evidence type="ECO:0000313" key="2">
    <source>
        <dbReference type="EMBL" id="EGG15294.1"/>
    </source>
</evidence>
<dbReference type="EMBL" id="GL883026">
    <property type="protein sequence ID" value="EGG15294.1"/>
    <property type="molecule type" value="Genomic_DNA"/>
</dbReference>
<accession>F4Q9C5</accession>
<dbReference type="GeneID" id="14867287"/>
<dbReference type="AlphaFoldDB" id="F4Q9C5"/>
<dbReference type="RefSeq" id="XP_004352014.1">
    <property type="nucleotide sequence ID" value="XM_004351962.1"/>
</dbReference>
<proteinExistence type="predicted"/>
<keyword evidence="3" id="KW-1185">Reference proteome</keyword>
<dbReference type="Proteomes" id="UP000007797">
    <property type="component" value="Unassembled WGS sequence"/>
</dbReference>
<feature type="region of interest" description="Disordered" evidence="1">
    <location>
        <begin position="71"/>
        <end position="104"/>
    </location>
</feature>
<protein>
    <submittedName>
        <fullName evidence="2">Uncharacterized protein</fullName>
    </submittedName>
</protein>